<dbReference type="Pfam" id="PF16220">
    <property type="entry name" value="DUF4880"/>
    <property type="match status" value="1"/>
</dbReference>
<reference evidence="4 5" key="1">
    <citation type="submission" date="2020-08" db="EMBL/GenBank/DDBJ databases">
        <title>Description of novel Pseudomonas species.</title>
        <authorList>
            <person name="Duman M."/>
            <person name="Mulet M."/>
            <person name="Altun S."/>
            <person name="Saticioglu I.B."/>
            <person name="Lalucat J."/>
            <person name="Garcia-Valdes E."/>
        </authorList>
    </citation>
    <scope>NUCLEOTIDE SEQUENCE [LARGE SCALE GENOMIC DNA]</scope>
    <source>
        <strain evidence="4 5">P66</strain>
    </source>
</reference>
<evidence type="ECO:0000256" key="1">
    <source>
        <dbReference type="SAM" id="Phobius"/>
    </source>
</evidence>
<evidence type="ECO:0000259" key="3">
    <source>
        <dbReference type="Pfam" id="PF16220"/>
    </source>
</evidence>
<dbReference type="Pfam" id="PF04773">
    <property type="entry name" value="FecR"/>
    <property type="match status" value="1"/>
</dbReference>
<dbReference type="InterPro" id="IPR012373">
    <property type="entry name" value="Ferrdict_sens_TM"/>
</dbReference>
<keyword evidence="1" id="KW-1133">Transmembrane helix</keyword>
<dbReference type="Proteomes" id="UP000745663">
    <property type="component" value="Unassembled WGS sequence"/>
</dbReference>
<keyword evidence="1" id="KW-0472">Membrane</keyword>
<dbReference type="RefSeq" id="WP_203480521.1">
    <property type="nucleotide sequence ID" value="NZ_JACOPV010000011.1"/>
</dbReference>
<keyword evidence="1" id="KW-0812">Transmembrane</keyword>
<dbReference type="EMBL" id="JACOPV010000011">
    <property type="protein sequence ID" value="MBM5459525.1"/>
    <property type="molecule type" value="Genomic_DNA"/>
</dbReference>
<evidence type="ECO:0000259" key="2">
    <source>
        <dbReference type="Pfam" id="PF04773"/>
    </source>
</evidence>
<keyword evidence="5" id="KW-1185">Reference proteome</keyword>
<feature type="domain" description="FecR protein" evidence="2">
    <location>
        <begin position="109"/>
        <end position="197"/>
    </location>
</feature>
<accession>A0ABS2C0X6</accession>
<dbReference type="PIRSF" id="PIRSF018266">
    <property type="entry name" value="FecR"/>
    <property type="match status" value="1"/>
</dbReference>
<evidence type="ECO:0000313" key="4">
    <source>
        <dbReference type="EMBL" id="MBM5459525.1"/>
    </source>
</evidence>
<organism evidence="4 5">
    <name type="scientific">Pseudomonas arcuscaelestis</name>
    <dbReference type="NCBI Taxonomy" id="2710591"/>
    <lineage>
        <taxon>Bacteria</taxon>
        <taxon>Pseudomonadati</taxon>
        <taxon>Pseudomonadota</taxon>
        <taxon>Gammaproteobacteria</taxon>
        <taxon>Pseudomonadales</taxon>
        <taxon>Pseudomonadaceae</taxon>
        <taxon>Pseudomonas</taxon>
    </lineage>
</organism>
<feature type="domain" description="FecR N-terminal" evidence="3">
    <location>
        <begin position="11"/>
        <end position="50"/>
    </location>
</feature>
<gene>
    <name evidence="4" type="ORF">H8F21_18325</name>
</gene>
<name>A0ABS2C0X6_9PSED</name>
<dbReference type="InterPro" id="IPR032623">
    <property type="entry name" value="FecR_N"/>
</dbReference>
<dbReference type="PANTHER" id="PTHR30273:SF2">
    <property type="entry name" value="PROTEIN FECR"/>
    <property type="match status" value="1"/>
</dbReference>
<sequence>MNKSPSVKALQEAAEWLVRLDGEVDTVERNAFRDWLNADPEHLAAIERLEGSLAALHELSREPAREALDGIVRRRTLRQPIKALALAALLLLPVGLAIQQFPLSYLLADIRTNNGEWRSQTLPDGSLISLDGNSAVDLQFDAQRRTVRLVQGEIRVDVVKDASRPFLVLTEHGSVSVMGTRFVVEQLGDATRVAMINSTAHVESDGKRLAVHGGQEVRFNATGLGTPQSIDPAALEQAWLQHQLLVHEQPLNLVLERLARNHHGYLLYDAEALEVLQVTAVLPADDSQRALRLLARSLPIRLEYYTPWITRVALAGSGSRKR</sequence>
<protein>
    <submittedName>
        <fullName evidence="4">FecR domain-containing protein</fullName>
    </submittedName>
</protein>
<proteinExistence type="predicted"/>
<dbReference type="PANTHER" id="PTHR30273">
    <property type="entry name" value="PERIPLASMIC SIGNAL SENSOR AND SIGMA FACTOR ACTIVATOR FECR-RELATED"/>
    <property type="match status" value="1"/>
</dbReference>
<evidence type="ECO:0000313" key="5">
    <source>
        <dbReference type="Proteomes" id="UP000745663"/>
    </source>
</evidence>
<dbReference type="Gene3D" id="2.60.120.1440">
    <property type="match status" value="1"/>
</dbReference>
<feature type="transmembrane region" description="Helical" evidence="1">
    <location>
        <begin position="83"/>
        <end position="108"/>
    </location>
</feature>
<dbReference type="InterPro" id="IPR006860">
    <property type="entry name" value="FecR"/>
</dbReference>
<comment type="caution">
    <text evidence="4">The sequence shown here is derived from an EMBL/GenBank/DDBJ whole genome shotgun (WGS) entry which is preliminary data.</text>
</comment>